<dbReference type="SUPFAM" id="SSF51735">
    <property type="entry name" value="NAD(P)-binding Rossmann-fold domains"/>
    <property type="match status" value="1"/>
</dbReference>
<dbReference type="GO" id="GO:0016020">
    <property type="term" value="C:membrane"/>
    <property type="evidence" value="ECO:0007669"/>
    <property type="project" value="TreeGrafter"/>
</dbReference>
<dbReference type="PANTHER" id="PTHR44196:SF1">
    <property type="entry name" value="DEHYDROGENASE_REDUCTASE SDR FAMILY MEMBER 7B"/>
    <property type="match status" value="1"/>
</dbReference>
<evidence type="ECO:0000256" key="1">
    <source>
        <dbReference type="ARBA" id="ARBA00006484"/>
    </source>
</evidence>
<evidence type="ECO:0000313" key="5">
    <source>
        <dbReference type="Proteomes" id="UP000198221"/>
    </source>
</evidence>
<dbReference type="OrthoDB" id="3212478at2"/>
<dbReference type="Gene3D" id="3.40.50.720">
    <property type="entry name" value="NAD(P)-binding Rossmann-like Domain"/>
    <property type="match status" value="1"/>
</dbReference>
<evidence type="ECO:0000313" key="4">
    <source>
        <dbReference type="EMBL" id="SCG74852.1"/>
    </source>
</evidence>
<evidence type="ECO:0000256" key="3">
    <source>
        <dbReference type="RuleBase" id="RU000363"/>
    </source>
</evidence>
<dbReference type="InterPro" id="IPR002347">
    <property type="entry name" value="SDR_fam"/>
</dbReference>
<dbReference type="GO" id="GO:0016491">
    <property type="term" value="F:oxidoreductase activity"/>
    <property type="evidence" value="ECO:0007669"/>
    <property type="project" value="UniProtKB-KW"/>
</dbReference>
<dbReference type="Proteomes" id="UP000198221">
    <property type="component" value="Chromosome I"/>
</dbReference>
<reference evidence="5" key="1">
    <citation type="submission" date="2016-06" db="EMBL/GenBank/DDBJ databases">
        <authorList>
            <person name="Varghese N."/>
            <person name="Submissions Spin"/>
        </authorList>
    </citation>
    <scope>NUCLEOTIDE SEQUENCE [LARGE SCALE GENOMIC DNA]</scope>
    <source>
        <strain evidence="5">DSM 43819</strain>
    </source>
</reference>
<name>A0A1C5JW84_9ACTN</name>
<dbReference type="RefSeq" id="WP_089014955.1">
    <property type="nucleotide sequence ID" value="NZ_LT607754.1"/>
</dbReference>
<keyword evidence="2" id="KW-0560">Oxidoreductase</keyword>
<proteinExistence type="inferred from homology"/>
<dbReference type="PRINTS" id="PR00080">
    <property type="entry name" value="SDRFAMILY"/>
</dbReference>
<dbReference type="EMBL" id="LT607754">
    <property type="protein sequence ID" value="SCG74852.1"/>
    <property type="molecule type" value="Genomic_DNA"/>
</dbReference>
<dbReference type="AlphaFoldDB" id="A0A1C5JW84"/>
<accession>A0A1C5JW84</accession>
<dbReference type="Pfam" id="PF00106">
    <property type="entry name" value="adh_short"/>
    <property type="match status" value="1"/>
</dbReference>
<comment type="similarity">
    <text evidence="1 3">Belongs to the short-chain dehydrogenases/reductases (SDR) family.</text>
</comment>
<dbReference type="PANTHER" id="PTHR44196">
    <property type="entry name" value="DEHYDROGENASE/REDUCTASE SDR FAMILY MEMBER 7B"/>
    <property type="match status" value="1"/>
</dbReference>
<dbReference type="NCBIfam" id="NF006119">
    <property type="entry name" value="PRK08264.1-5"/>
    <property type="match status" value="1"/>
</dbReference>
<keyword evidence="5" id="KW-1185">Reference proteome</keyword>
<sequence>MQIHGKAALVTGANRGIGRAFARELVAHGATVYAAARRPELITDPEVVPIQLDVTDPATIATAVETIGELSILVNNAGTAFAGSVLTASLDDARREMEVNYFGTWAVTQAFAPTLARNGGGAVINMLSAASWLALEPAAGYAASKAAQWSLSNAMRLALRGQGTHVLGVHVGYVDTDLSAGVDQPKISPEEVARAAIKGLLSGEEEVLVDEFSRQIKSALPNDIAALYAAR</sequence>
<protein>
    <submittedName>
        <fullName evidence="4">Short-chain dehydrogenase</fullName>
    </submittedName>
</protein>
<organism evidence="4 5">
    <name type="scientific">Micromonospora inositola</name>
    <dbReference type="NCBI Taxonomy" id="47865"/>
    <lineage>
        <taxon>Bacteria</taxon>
        <taxon>Bacillati</taxon>
        <taxon>Actinomycetota</taxon>
        <taxon>Actinomycetes</taxon>
        <taxon>Micromonosporales</taxon>
        <taxon>Micromonosporaceae</taxon>
        <taxon>Micromonospora</taxon>
    </lineage>
</organism>
<gene>
    <name evidence="4" type="ORF">GA0070613_5630</name>
</gene>
<dbReference type="InterPro" id="IPR036291">
    <property type="entry name" value="NAD(P)-bd_dom_sf"/>
</dbReference>
<evidence type="ECO:0000256" key="2">
    <source>
        <dbReference type="ARBA" id="ARBA00023002"/>
    </source>
</evidence>
<dbReference type="PRINTS" id="PR00081">
    <property type="entry name" value="GDHRDH"/>
</dbReference>